<gene>
    <name evidence="3" type="ORF">O6P43_016887</name>
</gene>
<feature type="region of interest" description="Disordered" evidence="1">
    <location>
        <begin position="87"/>
        <end position="112"/>
    </location>
</feature>
<keyword evidence="4" id="KW-1185">Reference proteome</keyword>
<dbReference type="AlphaFoldDB" id="A0AAD7PNB8"/>
<reference evidence="3" key="1">
    <citation type="journal article" date="2023" name="Science">
        <title>Elucidation of the pathway for biosynthesis of saponin adjuvants from the soapbark tree.</title>
        <authorList>
            <person name="Reed J."/>
            <person name="Orme A."/>
            <person name="El-Demerdash A."/>
            <person name="Owen C."/>
            <person name="Martin L.B.B."/>
            <person name="Misra R.C."/>
            <person name="Kikuchi S."/>
            <person name="Rejzek M."/>
            <person name="Martin A.C."/>
            <person name="Harkess A."/>
            <person name="Leebens-Mack J."/>
            <person name="Louveau T."/>
            <person name="Stephenson M.J."/>
            <person name="Osbourn A."/>
        </authorList>
    </citation>
    <scope>NUCLEOTIDE SEQUENCE</scope>
    <source>
        <strain evidence="3">S10</strain>
    </source>
</reference>
<accession>A0AAD7PNB8</accession>
<keyword evidence="2" id="KW-0732">Signal</keyword>
<dbReference type="Proteomes" id="UP001163823">
    <property type="component" value="Chromosome 7"/>
</dbReference>
<name>A0AAD7PNB8_QUISA</name>
<sequence>MAKITKAFLFATLFVMATILNGIEGGRDVPLVAAVKDHHHQQELYNPEHFLGLGFGFPFFGWPFHGFGFGPFGHWLPWLKDTNKGTNQAPYNSYKPTDEGQADEISGAPTTP</sequence>
<comment type="caution">
    <text evidence="3">The sequence shown here is derived from an EMBL/GenBank/DDBJ whole genome shotgun (WGS) entry which is preliminary data.</text>
</comment>
<evidence type="ECO:0000313" key="4">
    <source>
        <dbReference type="Proteomes" id="UP001163823"/>
    </source>
</evidence>
<proteinExistence type="predicted"/>
<evidence type="ECO:0000256" key="2">
    <source>
        <dbReference type="SAM" id="SignalP"/>
    </source>
</evidence>
<organism evidence="3 4">
    <name type="scientific">Quillaja saponaria</name>
    <name type="common">Soap bark tree</name>
    <dbReference type="NCBI Taxonomy" id="32244"/>
    <lineage>
        <taxon>Eukaryota</taxon>
        <taxon>Viridiplantae</taxon>
        <taxon>Streptophyta</taxon>
        <taxon>Embryophyta</taxon>
        <taxon>Tracheophyta</taxon>
        <taxon>Spermatophyta</taxon>
        <taxon>Magnoliopsida</taxon>
        <taxon>eudicotyledons</taxon>
        <taxon>Gunneridae</taxon>
        <taxon>Pentapetalae</taxon>
        <taxon>rosids</taxon>
        <taxon>fabids</taxon>
        <taxon>Fabales</taxon>
        <taxon>Quillajaceae</taxon>
        <taxon>Quillaja</taxon>
    </lineage>
</organism>
<evidence type="ECO:0000256" key="1">
    <source>
        <dbReference type="SAM" id="MobiDB-lite"/>
    </source>
</evidence>
<protein>
    <submittedName>
        <fullName evidence="3">Uncharacterized protein</fullName>
    </submittedName>
</protein>
<feature type="chain" id="PRO_5041944177" evidence="2">
    <location>
        <begin position="26"/>
        <end position="112"/>
    </location>
</feature>
<evidence type="ECO:0000313" key="3">
    <source>
        <dbReference type="EMBL" id="KAJ7961557.1"/>
    </source>
</evidence>
<dbReference type="KEGG" id="qsa:O6P43_016887"/>
<dbReference type="EMBL" id="JARAOO010000007">
    <property type="protein sequence ID" value="KAJ7961557.1"/>
    <property type="molecule type" value="Genomic_DNA"/>
</dbReference>
<feature type="signal peptide" evidence="2">
    <location>
        <begin position="1"/>
        <end position="25"/>
    </location>
</feature>